<dbReference type="STRING" id="64571.A0A1Y2GVG6"/>
<evidence type="ECO:0000313" key="2">
    <source>
        <dbReference type="Proteomes" id="UP000193648"/>
    </source>
</evidence>
<keyword evidence="2" id="KW-1185">Reference proteome</keyword>
<dbReference type="EMBL" id="MCFF01000007">
    <property type="protein sequence ID" value="ORZ26269.1"/>
    <property type="molecule type" value="Genomic_DNA"/>
</dbReference>
<dbReference type="AlphaFoldDB" id="A0A1Y2GVG6"/>
<protein>
    <submittedName>
        <fullName evidence="1">Uncharacterized protein</fullName>
    </submittedName>
</protein>
<dbReference type="RefSeq" id="XP_021884034.1">
    <property type="nucleotide sequence ID" value="XM_022020003.1"/>
</dbReference>
<dbReference type="InParanoid" id="A0A1Y2GVG6"/>
<comment type="caution">
    <text evidence="1">The sequence shown here is derived from an EMBL/GenBank/DDBJ whole genome shotgun (WGS) entry which is preliminary data.</text>
</comment>
<dbReference type="InterPro" id="IPR038801">
    <property type="entry name" value="TAF1C"/>
</dbReference>
<dbReference type="OrthoDB" id="2382881at2759"/>
<dbReference type="PANTHER" id="PTHR15319">
    <property type="entry name" value="TATA BOX-BINDING PROTEIN ASSOCIATED FACTOR RNA POLYMERASE I SUBUNIT C"/>
    <property type="match status" value="1"/>
</dbReference>
<proteinExistence type="predicted"/>
<dbReference type="GO" id="GO:0001650">
    <property type="term" value="C:fibrillar center"/>
    <property type="evidence" value="ECO:0007669"/>
    <property type="project" value="TreeGrafter"/>
</dbReference>
<dbReference type="Proteomes" id="UP000193648">
    <property type="component" value="Unassembled WGS sequence"/>
</dbReference>
<name>A0A1Y2GVG6_9FUNG</name>
<evidence type="ECO:0000313" key="1">
    <source>
        <dbReference type="EMBL" id="ORZ26269.1"/>
    </source>
</evidence>
<sequence>MGSELQEYDFSNELLPELIAESDQEDFDLSYYDPFLGNLCATGRFVDLPVIITPEGDRGTDVGITLIARKQLSSSSSFQQHPQPPYRMIRPRSSLMSFLSPICQVATPSTTSRMGPPDEQFLVRTRESVAILAPKKDVPTEIYRVEPDYISKMAQISTRPSNCTDVTIHAAMSPYTPNTYAFMGDRGRIALWTPTILSSGRTFDDLDDYSMVLYDSDDEGEYSTMLTGSTDSSSKVTIIRDADPTFSSDATTQDHDPWQSCTWGAHPSQLITASRKSLDLVDFRVERKATQTYLFTPRIGETIRAIQEDQALQLAPFQTYIATSHQVACIDQRYAKRPLISWAHQMDRFMPCGIKAMDLVSEGKNYCKIFLSFL</sequence>
<dbReference type="GeneID" id="33561847"/>
<reference evidence="1 2" key="1">
    <citation type="submission" date="2016-07" db="EMBL/GenBank/DDBJ databases">
        <title>Pervasive Adenine N6-methylation of Active Genes in Fungi.</title>
        <authorList>
            <consortium name="DOE Joint Genome Institute"/>
            <person name="Mondo S.J."/>
            <person name="Dannebaum R.O."/>
            <person name="Kuo R.C."/>
            <person name="Labutti K."/>
            <person name="Haridas S."/>
            <person name="Kuo A."/>
            <person name="Salamov A."/>
            <person name="Ahrendt S.R."/>
            <person name="Lipzen A."/>
            <person name="Sullivan W."/>
            <person name="Andreopoulos W.B."/>
            <person name="Clum A."/>
            <person name="Lindquist E."/>
            <person name="Daum C."/>
            <person name="Ramamoorthy G.K."/>
            <person name="Gryganskyi A."/>
            <person name="Culley D."/>
            <person name="Magnuson J.K."/>
            <person name="James T.Y."/>
            <person name="O'Malley M.A."/>
            <person name="Stajich J.E."/>
            <person name="Spatafora J.W."/>
            <person name="Visel A."/>
            <person name="Grigoriev I.V."/>
        </authorList>
    </citation>
    <scope>NUCLEOTIDE SEQUENCE [LARGE SCALE GENOMIC DNA]</scope>
    <source>
        <strain evidence="1 2">NRRL 3116</strain>
    </source>
</reference>
<organism evidence="1 2">
    <name type="scientific">Lobosporangium transversale</name>
    <dbReference type="NCBI Taxonomy" id="64571"/>
    <lineage>
        <taxon>Eukaryota</taxon>
        <taxon>Fungi</taxon>
        <taxon>Fungi incertae sedis</taxon>
        <taxon>Mucoromycota</taxon>
        <taxon>Mortierellomycotina</taxon>
        <taxon>Mortierellomycetes</taxon>
        <taxon>Mortierellales</taxon>
        <taxon>Mortierellaceae</taxon>
        <taxon>Lobosporangium</taxon>
    </lineage>
</organism>
<dbReference type="GO" id="GO:0001164">
    <property type="term" value="F:RNA polymerase I core promoter sequence-specific DNA binding"/>
    <property type="evidence" value="ECO:0007669"/>
    <property type="project" value="TreeGrafter"/>
</dbReference>
<gene>
    <name evidence="1" type="ORF">BCR41DRAFT_219434</name>
</gene>
<dbReference type="PANTHER" id="PTHR15319:SF1">
    <property type="entry name" value="TATA BOX-BINDING PROTEIN-ASSOCIATED FACTOR RNA POLYMERASE I SUBUNIT C"/>
    <property type="match status" value="1"/>
</dbReference>
<accession>A0A1Y2GVG6</accession>